<organism evidence="5 6">
    <name type="scientific">Symbiodinium natans</name>
    <dbReference type="NCBI Taxonomy" id="878477"/>
    <lineage>
        <taxon>Eukaryota</taxon>
        <taxon>Sar</taxon>
        <taxon>Alveolata</taxon>
        <taxon>Dinophyceae</taxon>
        <taxon>Suessiales</taxon>
        <taxon>Symbiodiniaceae</taxon>
        <taxon>Symbiodinium</taxon>
    </lineage>
</organism>
<gene>
    <name evidence="5" type="primary">PTAC2</name>
    <name evidence="5" type="ORF">SNAT2548_LOCUS28263</name>
</gene>
<accession>A0A812T1G5</accession>
<dbReference type="InterPro" id="IPR011990">
    <property type="entry name" value="TPR-like_helical_dom_sf"/>
</dbReference>
<evidence type="ECO:0000256" key="2">
    <source>
        <dbReference type="PROSITE-ProRule" id="PRU00708"/>
    </source>
</evidence>
<dbReference type="Gene3D" id="1.25.40.10">
    <property type="entry name" value="Tetratricopeptide repeat domain"/>
    <property type="match status" value="2"/>
</dbReference>
<reference evidence="5" key="1">
    <citation type="submission" date="2021-02" db="EMBL/GenBank/DDBJ databases">
        <authorList>
            <person name="Dougan E. K."/>
            <person name="Rhodes N."/>
            <person name="Thang M."/>
            <person name="Chan C."/>
        </authorList>
    </citation>
    <scope>NUCLEOTIDE SEQUENCE</scope>
</reference>
<dbReference type="SUPFAM" id="SSF55120">
    <property type="entry name" value="Pseudouridine synthase"/>
    <property type="match status" value="1"/>
</dbReference>
<dbReference type="OrthoDB" id="424794at2759"/>
<dbReference type="GO" id="GO:0003723">
    <property type="term" value="F:RNA binding"/>
    <property type="evidence" value="ECO:0007669"/>
    <property type="project" value="InterPro"/>
</dbReference>
<dbReference type="PROSITE" id="PS51375">
    <property type="entry name" value="PPR"/>
    <property type="match status" value="2"/>
</dbReference>
<dbReference type="InterPro" id="IPR006145">
    <property type="entry name" value="PsdUridine_synth_RsuA/RluA"/>
</dbReference>
<dbReference type="EMBL" id="CAJNDS010002511">
    <property type="protein sequence ID" value="CAE7504639.1"/>
    <property type="molecule type" value="Genomic_DNA"/>
</dbReference>
<sequence>MAQGGMIPSAFHCSAAIGACRKRSHWPLAVQMLAFMEQQRSPPNVLCFNLALGCGTTPAAARLLLRTMQQWVLCPDIISFRTALGSCERVADWEEALSLFEEMDMAKVLPDQRCYTALIRALGRQDLWDRALQAFAEMRTGGPTSDQIAYCCTMDVCEKSGHWECSLQLLQTLKEDSLMPDVQSYGSAISACDTGAAWESAVGLLAEMEEAAVVPNAVAASAALSAAETSGAWQVCLALMCSLQQWRLPATALQAASAANALRRVKGQEAAWHLLEAVRDKWRREAGADPSVSDELEGAGWSSPGVLARGAGVAALSKPSGRSSEAILDELSGRLGVRLESVSRLDFPTSGVLPVALGDMASVAFKWIQAQFAARLVEKDYLCLVEGPALGPVGAEGCIELPLRDVAGSMGRSEVVAHGRPARTEFRVLERFAGLQGQGDELMLLRVRLLTGRRHQIRVHFAAIGRHVVGDLTYGRRWQSCLPYCPRLWLHCERIELRDLQGHQFIASAPLPEELEVVLSQLGPIASEAGGADGVEKSENSS</sequence>
<dbReference type="Gene3D" id="3.30.2350.10">
    <property type="entry name" value="Pseudouridine synthase"/>
    <property type="match status" value="1"/>
</dbReference>
<dbReference type="PANTHER" id="PTHR47447:SF17">
    <property type="entry name" value="OS12G0638900 PROTEIN"/>
    <property type="match status" value="1"/>
</dbReference>
<dbReference type="GO" id="GO:0009982">
    <property type="term" value="F:pseudouridine synthase activity"/>
    <property type="evidence" value="ECO:0007669"/>
    <property type="project" value="InterPro"/>
</dbReference>
<dbReference type="PANTHER" id="PTHR47447">
    <property type="entry name" value="OS03G0856100 PROTEIN"/>
    <property type="match status" value="1"/>
</dbReference>
<evidence type="ECO:0000259" key="3">
    <source>
        <dbReference type="Pfam" id="PF00849"/>
    </source>
</evidence>
<evidence type="ECO:0000256" key="1">
    <source>
        <dbReference type="ARBA" id="ARBA00022737"/>
    </source>
</evidence>
<dbReference type="InterPro" id="IPR002885">
    <property type="entry name" value="PPR_rpt"/>
</dbReference>
<dbReference type="GO" id="GO:0001522">
    <property type="term" value="P:pseudouridine synthesis"/>
    <property type="evidence" value="ECO:0007669"/>
    <property type="project" value="InterPro"/>
</dbReference>
<name>A0A812T1G5_9DINO</name>
<keyword evidence="6" id="KW-1185">Reference proteome</keyword>
<evidence type="ECO:0000313" key="5">
    <source>
        <dbReference type="EMBL" id="CAE7504639.1"/>
    </source>
</evidence>
<dbReference type="NCBIfam" id="TIGR00756">
    <property type="entry name" value="PPR"/>
    <property type="match status" value="1"/>
</dbReference>
<dbReference type="InterPro" id="IPR020103">
    <property type="entry name" value="PsdUridine_synth_cat_dom_sf"/>
</dbReference>
<feature type="domain" description="PROP1-like PPR" evidence="4">
    <location>
        <begin position="80"/>
        <end position="234"/>
    </location>
</feature>
<feature type="domain" description="Pseudouridine synthase RsuA/RluA-like" evidence="3">
    <location>
        <begin position="318"/>
        <end position="463"/>
    </location>
</feature>
<evidence type="ECO:0000259" key="4">
    <source>
        <dbReference type="Pfam" id="PF17177"/>
    </source>
</evidence>
<comment type="caution">
    <text evidence="5">The sequence shown here is derived from an EMBL/GenBank/DDBJ whole genome shotgun (WGS) entry which is preliminary data.</text>
</comment>
<dbReference type="Pfam" id="PF17177">
    <property type="entry name" value="PPR_long"/>
    <property type="match status" value="1"/>
</dbReference>
<dbReference type="Proteomes" id="UP000604046">
    <property type="component" value="Unassembled WGS sequence"/>
</dbReference>
<keyword evidence="1" id="KW-0677">Repeat</keyword>
<dbReference type="AlphaFoldDB" id="A0A812T1G5"/>
<evidence type="ECO:0000313" key="6">
    <source>
        <dbReference type="Proteomes" id="UP000604046"/>
    </source>
</evidence>
<dbReference type="CDD" id="cd02869">
    <property type="entry name" value="PseudoU_synth_RluA_like"/>
    <property type="match status" value="1"/>
</dbReference>
<proteinExistence type="predicted"/>
<dbReference type="Pfam" id="PF00849">
    <property type="entry name" value="PseudoU_synth_2"/>
    <property type="match status" value="1"/>
</dbReference>
<protein>
    <submittedName>
        <fullName evidence="5">PTAC2 protein</fullName>
    </submittedName>
</protein>
<feature type="repeat" description="PPR" evidence="2">
    <location>
        <begin position="76"/>
        <end position="110"/>
    </location>
</feature>
<dbReference type="InterPro" id="IPR033443">
    <property type="entry name" value="PROP1-like_PPR_dom"/>
</dbReference>
<feature type="repeat" description="PPR" evidence="2">
    <location>
        <begin position="111"/>
        <end position="145"/>
    </location>
</feature>